<accession>A0A6J4UL38</accession>
<gene>
    <name evidence="2" type="ORF">AVDCRST_MAG88-941</name>
</gene>
<feature type="compositionally biased region" description="Basic residues" evidence="1">
    <location>
        <begin position="44"/>
        <end position="56"/>
    </location>
</feature>
<feature type="non-terminal residue" evidence="2">
    <location>
        <position position="1"/>
    </location>
</feature>
<evidence type="ECO:0000313" key="2">
    <source>
        <dbReference type="EMBL" id="CAA9553593.1"/>
    </source>
</evidence>
<sequence>RADGRARRAGRPHRLPAGAAGDGGARAHGVRRVVRVLPPLGGEHRRRPARHLRRRGAPPAAPRGARLRRDLPAADPPDRAHLPQGAQQQPHPRAHRRGEPVGHRERGRRARRRGPEPRHRRGLHAVRRPRARARAGDRARLRAAVLARPPVDPRAPGLVPHPPRRHDRVRGEPAEEVPGHLPDQLLVRRPRGALGGLPRRAPVLGRARRHDVPRRQPAHQAVRLLGVGDRGGAARAPGGGVPRRGVHAAEEAAAAREAGLLAVVHVLHLEEHGRRAAGVDGGVLHPGRARVLPRQPLREHAGHPARVPRARRAARVPHAAPARRHPLAALRHLQRLRAGRERARAAGERGVPRLGEVPARAARLRGARQPQRGRAAAQRDSPGEPRAAAGRQPLVPP</sequence>
<keyword evidence="2" id="KW-0326">Glycosidase</keyword>
<feature type="region of interest" description="Disordered" evidence="1">
    <location>
        <begin position="338"/>
        <end position="397"/>
    </location>
</feature>
<dbReference type="AlphaFoldDB" id="A0A6J4UL38"/>
<feature type="compositionally biased region" description="Basic and acidic residues" evidence="1">
    <location>
        <begin position="67"/>
        <end position="81"/>
    </location>
</feature>
<feature type="region of interest" description="Disordered" evidence="1">
    <location>
        <begin position="1"/>
        <end position="178"/>
    </location>
</feature>
<feature type="compositionally biased region" description="Basic and acidic residues" evidence="1">
    <location>
        <begin position="338"/>
        <end position="351"/>
    </location>
</feature>
<evidence type="ECO:0000256" key="1">
    <source>
        <dbReference type="SAM" id="MobiDB-lite"/>
    </source>
</evidence>
<feature type="compositionally biased region" description="Basic residues" evidence="1">
    <location>
        <begin position="105"/>
        <end position="133"/>
    </location>
</feature>
<protein>
    <submittedName>
        <fullName evidence="2">GH13_3 / GH13</fullName>
        <ecNumber evidence="2">3.2.1.1</ecNumber>
    </submittedName>
</protein>
<dbReference type="EC" id="3.2.1.1" evidence="2"/>
<reference evidence="2" key="1">
    <citation type="submission" date="2020-02" db="EMBL/GenBank/DDBJ databases">
        <authorList>
            <person name="Meier V. D."/>
        </authorList>
    </citation>
    <scope>NUCLEOTIDE SEQUENCE</scope>
    <source>
        <strain evidence="2">AVDCRST_MAG88</strain>
    </source>
</reference>
<dbReference type="EMBL" id="CADCWM010000327">
    <property type="protein sequence ID" value="CAA9553593.1"/>
    <property type="molecule type" value="Genomic_DNA"/>
</dbReference>
<name>A0A6J4UL38_9BACT</name>
<feature type="non-terminal residue" evidence="2">
    <location>
        <position position="397"/>
    </location>
</feature>
<feature type="compositionally biased region" description="Basic residues" evidence="1">
    <location>
        <begin position="306"/>
        <end position="321"/>
    </location>
</feature>
<feature type="region of interest" description="Disordered" evidence="1">
    <location>
        <begin position="300"/>
        <end position="321"/>
    </location>
</feature>
<organism evidence="2">
    <name type="scientific">uncultured Thermomicrobiales bacterium</name>
    <dbReference type="NCBI Taxonomy" id="1645740"/>
    <lineage>
        <taxon>Bacteria</taxon>
        <taxon>Pseudomonadati</taxon>
        <taxon>Thermomicrobiota</taxon>
        <taxon>Thermomicrobia</taxon>
        <taxon>Thermomicrobiales</taxon>
        <taxon>environmental samples</taxon>
    </lineage>
</organism>
<keyword evidence="2" id="KW-0378">Hydrolase</keyword>
<proteinExistence type="predicted"/>
<dbReference type="GO" id="GO:0004556">
    <property type="term" value="F:alpha-amylase activity"/>
    <property type="evidence" value="ECO:0007669"/>
    <property type="project" value="UniProtKB-EC"/>
</dbReference>
<feature type="compositionally biased region" description="Low complexity" evidence="1">
    <location>
        <begin position="367"/>
        <end position="379"/>
    </location>
</feature>